<dbReference type="SUPFAM" id="SSF55486">
    <property type="entry name" value="Metalloproteases ('zincins'), catalytic domain"/>
    <property type="match status" value="1"/>
</dbReference>
<dbReference type="Gene3D" id="3.30.2010.20">
    <property type="match status" value="1"/>
</dbReference>
<protein>
    <submittedName>
        <fullName evidence="1">Neutral zinc metallopeptidase</fullName>
    </submittedName>
</protein>
<reference evidence="1 2" key="1">
    <citation type="submission" date="2016-10" db="EMBL/GenBank/DDBJ databases">
        <title>Rhodobacter sp. LPB0142, isolated from sea water.</title>
        <authorList>
            <person name="Kim E."/>
            <person name="Yi H."/>
        </authorList>
    </citation>
    <scope>NUCLEOTIDE SEQUENCE [LARGE SCALE GENOMIC DNA]</scope>
    <source>
        <strain evidence="1 2">LPB0142</strain>
    </source>
</reference>
<name>A0A1D9MA07_9RHOB</name>
<dbReference type="AlphaFoldDB" id="A0A1D9MA07"/>
<dbReference type="CDD" id="cd12952">
    <property type="entry name" value="MMP_ACEL2062"/>
    <property type="match status" value="1"/>
</dbReference>
<organism evidence="1 2">
    <name type="scientific">Rhodobacter xanthinilyticus</name>
    <dbReference type="NCBI Taxonomy" id="1850250"/>
    <lineage>
        <taxon>Bacteria</taxon>
        <taxon>Pseudomonadati</taxon>
        <taxon>Pseudomonadota</taxon>
        <taxon>Alphaproteobacteria</taxon>
        <taxon>Rhodobacterales</taxon>
        <taxon>Rhodobacter group</taxon>
        <taxon>Rhodobacter</taxon>
    </lineage>
</organism>
<dbReference type="Proteomes" id="UP000176562">
    <property type="component" value="Chromosome"/>
</dbReference>
<dbReference type="InterPro" id="IPR038555">
    <property type="entry name" value="Zincin_1_sf"/>
</dbReference>
<accession>A0A1D9MA07</accession>
<gene>
    <name evidence="1" type="ORF">LPB142_04535</name>
</gene>
<dbReference type="RefSeq" id="WP_071165649.1">
    <property type="nucleotide sequence ID" value="NZ_CP017781.1"/>
</dbReference>
<dbReference type="STRING" id="1850250.LPB142_04535"/>
<proteinExistence type="predicted"/>
<dbReference type="EMBL" id="CP017781">
    <property type="protein sequence ID" value="AOZ68673.1"/>
    <property type="molecule type" value="Genomic_DNA"/>
</dbReference>
<dbReference type="KEGG" id="rhp:LPB142_04535"/>
<sequence>MAEVSEESWQGVTAPSLAQIEAMAEAARAMLPEAFAAAAARVVLRVEEFAPEALLEEMGIEDAFELTGLYEGVALPEKSVMDPGGPDLIWLFRRPILDEWVARGDVALDALVAHVYIHELAHHFGWSDADIAAIDRWWE</sequence>
<dbReference type="InterPro" id="IPR010428">
    <property type="entry name" value="Zincin_1"/>
</dbReference>
<evidence type="ECO:0000313" key="1">
    <source>
        <dbReference type="EMBL" id="AOZ68673.1"/>
    </source>
</evidence>
<evidence type="ECO:0000313" key="2">
    <source>
        <dbReference type="Proteomes" id="UP000176562"/>
    </source>
</evidence>
<keyword evidence="2" id="KW-1185">Reference proteome</keyword>
<dbReference type="Pfam" id="PF06262">
    <property type="entry name" value="Zincin_1"/>
    <property type="match status" value="1"/>
</dbReference>